<evidence type="ECO:0000256" key="1">
    <source>
        <dbReference type="SAM" id="Phobius"/>
    </source>
</evidence>
<proteinExistence type="predicted"/>
<keyword evidence="1" id="KW-1133">Transmembrane helix</keyword>
<reference evidence="2" key="1">
    <citation type="journal article" date="2022" name="Int. J. Syst. Evol. Microbiol.">
        <title>Granulimonas faecalis gen. nov., sp. nov., and Leptogranulimonas caecicola gen. nov., sp. nov., novel lactate-producing Atopobiaceae bacteria isolated from mouse intestines, and an emended description of the family Atopobiaceae.</title>
        <authorList>
            <person name="Morinaga K."/>
            <person name="Kusada H."/>
            <person name="Sakamoto S."/>
            <person name="Murakami T."/>
            <person name="Toyoda A."/>
            <person name="Mori H."/>
            <person name="Meng X.Y."/>
            <person name="Takashino M."/>
            <person name="Murotomi K."/>
            <person name="Tamaki H."/>
        </authorList>
    </citation>
    <scope>NUCLEOTIDE SEQUENCE</scope>
    <source>
        <strain evidence="2">OPF53</strain>
    </source>
</reference>
<accession>A0AAV5B4L9</accession>
<dbReference type="EMBL" id="BQKC01000001">
    <property type="protein sequence ID" value="GJM55690.1"/>
    <property type="molecule type" value="Genomic_DNA"/>
</dbReference>
<protein>
    <recommendedName>
        <fullName evidence="4">Zincin peptidase</fullName>
    </recommendedName>
</protein>
<dbReference type="InterPro" id="IPR021683">
    <property type="entry name" value="DUF3267"/>
</dbReference>
<keyword evidence="3" id="KW-1185">Reference proteome</keyword>
<keyword evidence="1" id="KW-0472">Membrane</keyword>
<feature type="transmembrane region" description="Helical" evidence="1">
    <location>
        <begin position="114"/>
        <end position="134"/>
    </location>
</feature>
<evidence type="ECO:0008006" key="4">
    <source>
        <dbReference type="Google" id="ProtNLM"/>
    </source>
</evidence>
<dbReference type="Proteomes" id="UP001055025">
    <property type="component" value="Unassembled WGS sequence"/>
</dbReference>
<sequence>MRDLGMTTVESFDLTADDAWLASVARGSLVVAAAGLVLDVLLAVAAPVEAVGIPWLAAVVLVSAVALPVHELVHGAAFKLLGGRDLRLRFGYMPPGMLYTCADGAVLPRRSFVAVLLAPAALLSAAFLAGGALLDVPLAGVTCLWLHLSGCTGDLVMARRIVAAGAPYVRDTAQGYDLVAPGPAPVGEGER</sequence>
<feature type="transmembrane region" description="Helical" evidence="1">
    <location>
        <begin position="51"/>
        <end position="70"/>
    </location>
</feature>
<comment type="caution">
    <text evidence="2">The sequence shown here is derived from an EMBL/GenBank/DDBJ whole genome shotgun (WGS) entry which is preliminary data.</text>
</comment>
<feature type="transmembrane region" description="Helical" evidence="1">
    <location>
        <begin position="20"/>
        <end position="44"/>
    </location>
</feature>
<gene>
    <name evidence="2" type="ORF">ATOP_13450</name>
</gene>
<name>A0AAV5B4L9_9ACTN</name>
<organism evidence="2 3">
    <name type="scientific">Granulimonas faecalis</name>
    <dbReference type="NCBI Taxonomy" id="2894155"/>
    <lineage>
        <taxon>Bacteria</taxon>
        <taxon>Bacillati</taxon>
        <taxon>Actinomycetota</taxon>
        <taxon>Coriobacteriia</taxon>
        <taxon>Coriobacteriales</taxon>
        <taxon>Kribbibacteriaceae</taxon>
        <taxon>Granulimonas</taxon>
    </lineage>
</organism>
<dbReference type="RefSeq" id="WP_135978959.1">
    <property type="nucleotide sequence ID" value="NZ_BQKC01000001.1"/>
</dbReference>
<keyword evidence="1" id="KW-0812">Transmembrane</keyword>
<evidence type="ECO:0000313" key="2">
    <source>
        <dbReference type="EMBL" id="GJM55690.1"/>
    </source>
</evidence>
<dbReference type="Pfam" id="PF11667">
    <property type="entry name" value="DUF3267"/>
    <property type="match status" value="1"/>
</dbReference>
<dbReference type="AlphaFoldDB" id="A0AAV5B4L9"/>
<evidence type="ECO:0000313" key="3">
    <source>
        <dbReference type="Proteomes" id="UP001055025"/>
    </source>
</evidence>